<dbReference type="InterPro" id="IPR052348">
    <property type="entry name" value="Metallopeptidase_M50B"/>
</dbReference>
<feature type="transmembrane region" description="Helical" evidence="1">
    <location>
        <begin position="157"/>
        <end position="180"/>
    </location>
</feature>
<dbReference type="PANTHER" id="PTHR35864">
    <property type="entry name" value="ZINC METALLOPROTEASE MJ0611-RELATED"/>
    <property type="match status" value="1"/>
</dbReference>
<comment type="caution">
    <text evidence="2">The sequence shown here is derived from an EMBL/GenBank/DDBJ whole genome shotgun (WGS) entry which is preliminary data.</text>
</comment>
<sequence length="251" mass="25694">MSRGSTGEAEPGVSANFLLLALLVCGLGFGLGAGFVEGSGGAFAFVMSGWVLGLCLHEFGHALVAGWVGETGASDALGLDPMRFPAPVVSVVLPLVFTVLGGIGFPGGAAPCDPQGARGRLGPVAVALAGPAMTVLCLVALALLYHLASPNSEALRAVLAVSVLLQGMALVLNLMPIPGLDGYHAVRPWLPPQWQAVGDAGVRHAALVLLALFLCSGAFSRPLFRASLHLTAAMGIDPLDVVTGYRLIRLW</sequence>
<dbReference type="GO" id="GO:0008233">
    <property type="term" value="F:peptidase activity"/>
    <property type="evidence" value="ECO:0007669"/>
    <property type="project" value="UniProtKB-KW"/>
</dbReference>
<keyword evidence="1" id="KW-0472">Membrane</keyword>
<feature type="transmembrane region" description="Helical" evidence="1">
    <location>
        <begin position="42"/>
        <end position="64"/>
    </location>
</feature>
<name>A0ABT8BLY4_9HYPH</name>
<dbReference type="EMBL" id="JAUFPX010000017">
    <property type="protein sequence ID" value="MDN3592550.1"/>
    <property type="molecule type" value="Genomic_DNA"/>
</dbReference>
<keyword evidence="1" id="KW-1133">Transmembrane helix</keyword>
<feature type="transmembrane region" description="Helical" evidence="1">
    <location>
        <begin position="12"/>
        <end position="36"/>
    </location>
</feature>
<evidence type="ECO:0000256" key="1">
    <source>
        <dbReference type="SAM" id="Phobius"/>
    </source>
</evidence>
<dbReference type="Proteomes" id="UP001224644">
    <property type="component" value="Unassembled WGS sequence"/>
</dbReference>
<dbReference type="PANTHER" id="PTHR35864:SF1">
    <property type="entry name" value="ZINC METALLOPROTEASE YWHC-RELATED"/>
    <property type="match status" value="1"/>
</dbReference>
<feature type="transmembrane region" description="Helical" evidence="1">
    <location>
        <begin position="125"/>
        <end position="145"/>
    </location>
</feature>
<keyword evidence="2" id="KW-0645">Protease</keyword>
<keyword evidence="1" id="KW-0812">Transmembrane</keyword>
<protein>
    <submittedName>
        <fullName evidence="2">Site-2 protease family protein</fullName>
    </submittedName>
</protein>
<feature type="transmembrane region" description="Helical" evidence="1">
    <location>
        <begin position="84"/>
        <end position="105"/>
    </location>
</feature>
<reference evidence="3" key="1">
    <citation type="journal article" date="2019" name="Int. J. Syst. Evol. Microbiol.">
        <title>The Global Catalogue of Microorganisms (GCM) 10K type strain sequencing project: providing services to taxonomists for standard genome sequencing and annotation.</title>
        <authorList>
            <consortium name="The Broad Institute Genomics Platform"/>
            <consortium name="The Broad Institute Genome Sequencing Center for Infectious Disease"/>
            <person name="Wu L."/>
            <person name="Ma J."/>
        </authorList>
    </citation>
    <scope>NUCLEOTIDE SEQUENCE [LARGE SCALE GENOMIC DNA]</scope>
    <source>
        <strain evidence="3">CECT 7069</strain>
    </source>
</reference>
<proteinExistence type="predicted"/>
<evidence type="ECO:0000313" key="3">
    <source>
        <dbReference type="Proteomes" id="UP001224644"/>
    </source>
</evidence>
<accession>A0ABT8BLY4</accession>
<organism evidence="2 3">
    <name type="scientific">Methylobacterium adhaesivum</name>
    <dbReference type="NCBI Taxonomy" id="333297"/>
    <lineage>
        <taxon>Bacteria</taxon>
        <taxon>Pseudomonadati</taxon>
        <taxon>Pseudomonadota</taxon>
        <taxon>Alphaproteobacteria</taxon>
        <taxon>Hyphomicrobiales</taxon>
        <taxon>Methylobacteriaceae</taxon>
        <taxon>Methylobacterium</taxon>
    </lineage>
</organism>
<keyword evidence="3" id="KW-1185">Reference proteome</keyword>
<dbReference type="GO" id="GO:0006508">
    <property type="term" value="P:proteolysis"/>
    <property type="evidence" value="ECO:0007669"/>
    <property type="project" value="UniProtKB-KW"/>
</dbReference>
<keyword evidence="2" id="KW-0378">Hydrolase</keyword>
<gene>
    <name evidence="2" type="ORF">QWZ12_18315</name>
</gene>
<feature type="transmembrane region" description="Helical" evidence="1">
    <location>
        <begin position="200"/>
        <end position="219"/>
    </location>
</feature>
<evidence type="ECO:0000313" key="2">
    <source>
        <dbReference type="EMBL" id="MDN3592550.1"/>
    </source>
</evidence>
<dbReference type="RefSeq" id="WP_238223325.1">
    <property type="nucleotide sequence ID" value="NZ_BPQD01000006.1"/>
</dbReference>